<organism evidence="8 9">
    <name type="scientific">Amorphus orientalis</name>
    <dbReference type="NCBI Taxonomy" id="649198"/>
    <lineage>
        <taxon>Bacteria</taxon>
        <taxon>Pseudomonadati</taxon>
        <taxon>Pseudomonadota</taxon>
        <taxon>Alphaproteobacteria</taxon>
        <taxon>Hyphomicrobiales</taxon>
        <taxon>Amorphaceae</taxon>
        <taxon>Amorphus</taxon>
    </lineage>
</organism>
<feature type="domain" description="Flagellar basal-body/hook protein C-terminal" evidence="6">
    <location>
        <begin position="191"/>
        <end position="235"/>
    </location>
</feature>
<comment type="subcellular location">
    <subcellularLocation>
        <location evidence="1 4">Bacterial flagellum basal body</location>
    </subcellularLocation>
</comment>
<keyword evidence="3 4" id="KW-0975">Bacterial flagellum</keyword>
<dbReference type="InterPro" id="IPR012836">
    <property type="entry name" value="FlgF"/>
</dbReference>
<proteinExistence type="inferred from homology"/>
<feature type="domain" description="Flagellar hook protein FlgE/F/G-like D1" evidence="7">
    <location>
        <begin position="80"/>
        <end position="145"/>
    </location>
</feature>
<accession>A0AAE3VT10</accession>
<dbReference type="InterPro" id="IPR037925">
    <property type="entry name" value="FlgE/F/G-like"/>
</dbReference>
<keyword evidence="8" id="KW-0282">Flagellum</keyword>
<evidence type="ECO:0000256" key="1">
    <source>
        <dbReference type="ARBA" id="ARBA00004117"/>
    </source>
</evidence>
<dbReference type="PANTHER" id="PTHR30435">
    <property type="entry name" value="FLAGELLAR PROTEIN"/>
    <property type="match status" value="1"/>
</dbReference>
<dbReference type="NCBIfam" id="NF009282">
    <property type="entry name" value="PRK12642.1"/>
    <property type="match status" value="1"/>
</dbReference>
<dbReference type="AlphaFoldDB" id="A0AAE3VT10"/>
<evidence type="ECO:0000259" key="7">
    <source>
        <dbReference type="Pfam" id="PF22692"/>
    </source>
</evidence>
<dbReference type="Pfam" id="PF22692">
    <property type="entry name" value="LlgE_F_G_D1"/>
    <property type="match status" value="1"/>
</dbReference>
<evidence type="ECO:0000259" key="6">
    <source>
        <dbReference type="Pfam" id="PF06429"/>
    </source>
</evidence>
<dbReference type="EMBL" id="JAUSUL010000006">
    <property type="protein sequence ID" value="MDQ0317581.1"/>
    <property type="molecule type" value="Genomic_DNA"/>
</dbReference>
<feature type="domain" description="Flagellar basal body rod protein N-terminal" evidence="5">
    <location>
        <begin position="5"/>
        <end position="35"/>
    </location>
</feature>
<keyword evidence="8" id="KW-0969">Cilium</keyword>
<protein>
    <recommendedName>
        <fullName evidence="4">Flagellar basal-body rod protein FlgF</fullName>
    </recommendedName>
</protein>
<dbReference type="InterPro" id="IPR020013">
    <property type="entry name" value="Flagellar_FlgE/F/G"/>
</dbReference>
<dbReference type="GO" id="GO:0071978">
    <property type="term" value="P:bacterial-type flagellum-dependent swarming motility"/>
    <property type="evidence" value="ECO:0007669"/>
    <property type="project" value="TreeGrafter"/>
</dbReference>
<dbReference type="NCBIfam" id="TIGR03506">
    <property type="entry name" value="FlgEFG_subfam"/>
    <property type="match status" value="1"/>
</dbReference>
<dbReference type="GO" id="GO:0030694">
    <property type="term" value="C:bacterial-type flagellum basal body, rod"/>
    <property type="evidence" value="ECO:0007669"/>
    <property type="project" value="UniProtKB-UniRule"/>
</dbReference>
<sequence length="241" mass="25273">MSSSLYVALSGQVALERRMTTVAHNVANMNTGGFRAEEVQFDTVLSKLGTREVAYSSTGDTFISRKAGPVTYTGNKLDVAIDGDGWFSIETPAGNAYTRDGRLQINEAGDLLSSSGHPILDAGGAPIAIDPAAGEVSIGRDGMISQGEQQIGALGLFLLPADARLSRYGDNAVLSDQAALPVEDRVGNSVKQGYAEGANVNPIMEMTKLIMISRAFDSAASAVERSESTEQQAIRSLGPSS</sequence>
<dbReference type="InterPro" id="IPR053967">
    <property type="entry name" value="LlgE_F_G-like_D1"/>
</dbReference>
<evidence type="ECO:0000313" key="9">
    <source>
        <dbReference type="Proteomes" id="UP001229244"/>
    </source>
</evidence>
<gene>
    <name evidence="8" type="ORF">J2S73_004067</name>
</gene>
<dbReference type="Pfam" id="PF00460">
    <property type="entry name" value="Flg_bb_rod"/>
    <property type="match status" value="1"/>
</dbReference>
<evidence type="ECO:0000259" key="5">
    <source>
        <dbReference type="Pfam" id="PF00460"/>
    </source>
</evidence>
<dbReference type="InterPro" id="IPR001444">
    <property type="entry name" value="Flag_bb_rod_N"/>
</dbReference>
<dbReference type="NCBIfam" id="TIGR02490">
    <property type="entry name" value="flgF"/>
    <property type="match status" value="1"/>
</dbReference>
<comment type="similarity">
    <text evidence="2 4">Belongs to the flagella basal body rod proteins family.</text>
</comment>
<dbReference type="SUPFAM" id="SSF117143">
    <property type="entry name" value="Flagellar hook protein flgE"/>
    <property type="match status" value="1"/>
</dbReference>
<evidence type="ECO:0000256" key="2">
    <source>
        <dbReference type="ARBA" id="ARBA00009677"/>
    </source>
</evidence>
<evidence type="ECO:0000256" key="3">
    <source>
        <dbReference type="ARBA" id="ARBA00023143"/>
    </source>
</evidence>
<dbReference type="Pfam" id="PF06429">
    <property type="entry name" value="Flg_bbr_C"/>
    <property type="match status" value="1"/>
</dbReference>
<keyword evidence="8" id="KW-0966">Cell projection</keyword>
<dbReference type="PANTHER" id="PTHR30435:SF19">
    <property type="entry name" value="FLAGELLAR BASAL-BODY ROD PROTEIN FLGG"/>
    <property type="match status" value="1"/>
</dbReference>
<comment type="subunit">
    <text evidence="4">The basal body constitutes a major portion of the flagellar organelle and consists of five rings (E,L,P,S, and M) mounted on a central rod. The rod consists of about 26 subunits of FlgG in the distal portion, and FlgB, FlgC and FlgF are thought to build up the proximal portion of the rod with about 6 subunits each.</text>
</comment>
<reference evidence="8" key="1">
    <citation type="submission" date="2023-07" db="EMBL/GenBank/DDBJ databases">
        <title>Genomic Encyclopedia of Type Strains, Phase IV (KMG-IV): sequencing the most valuable type-strain genomes for metagenomic binning, comparative biology and taxonomic classification.</title>
        <authorList>
            <person name="Goeker M."/>
        </authorList>
    </citation>
    <scope>NUCLEOTIDE SEQUENCE</scope>
    <source>
        <strain evidence="8">DSM 21202</strain>
    </source>
</reference>
<dbReference type="Proteomes" id="UP001229244">
    <property type="component" value="Unassembled WGS sequence"/>
</dbReference>
<comment type="caution">
    <text evidence="8">The sequence shown here is derived from an EMBL/GenBank/DDBJ whole genome shotgun (WGS) entry which is preliminary data.</text>
</comment>
<evidence type="ECO:0000313" key="8">
    <source>
        <dbReference type="EMBL" id="MDQ0317581.1"/>
    </source>
</evidence>
<dbReference type="InterPro" id="IPR010930">
    <property type="entry name" value="Flg_bb/hook_C_dom"/>
</dbReference>
<evidence type="ECO:0000256" key="4">
    <source>
        <dbReference type="RuleBase" id="RU362116"/>
    </source>
</evidence>
<keyword evidence="9" id="KW-1185">Reference proteome</keyword>
<dbReference type="RefSeq" id="WP_306887505.1">
    <property type="nucleotide sequence ID" value="NZ_JAUSUL010000006.1"/>
</dbReference>
<name>A0AAE3VT10_9HYPH</name>